<accession>A0A410GFH1</accession>
<evidence type="ECO:0000259" key="4">
    <source>
        <dbReference type="Pfam" id="PF13193"/>
    </source>
</evidence>
<reference evidence="5 6" key="1">
    <citation type="submission" date="2017-08" db="EMBL/GenBank/DDBJ databases">
        <authorList>
            <person name="Park S.-J."/>
            <person name="Kim H."/>
        </authorList>
    </citation>
    <scope>NUCLEOTIDE SEQUENCE [LARGE SCALE GENOMIC DNA]</scope>
    <source>
        <strain evidence="6">ye3</strain>
    </source>
</reference>
<dbReference type="Proteomes" id="UP000283474">
    <property type="component" value="Chromosome"/>
</dbReference>
<dbReference type="AlphaFoldDB" id="A0A410GFH1"/>
<proteinExistence type="inferred from homology"/>
<keyword evidence="2 5" id="KW-0436">Ligase</keyword>
<keyword evidence="6" id="KW-1185">Reference proteome</keyword>
<dbReference type="GO" id="GO:0031956">
    <property type="term" value="F:medium-chain fatty acid-CoA ligase activity"/>
    <property type="evidence" value="ECO:0007669"/>
    <property type="project" value="TreeGrafter"/>
</dbReference>
<feature type="domain" description="AMP-binding enzyme C-terminal" evidence="4">
    <location>
        <begin position="463"/>
        <end position="543"/>
    </location>
</feature>
<dbReference type="OrthoDB" id="9766486at2"/>
<evidence type="ECO:0000256" key="2">
    <source>
        <dbReference type="ARBA" id="ARBA00022598"/>
    </source>
</evidence>
<evidence type="ECO:0000313" key="5">
    <source>
        <dbReference type="EMBL" id="QAA95019.1"/>
    </source>
</evidence>
<dbReference type="Pfam" id="PF00501">
    <property type="entry name" value="AMP-binding"/>
    <property type="match status" value="1"/>
</dbReference>
<evidence type="ECO:0000259" key="3">
    <source>
        <dbReference type="Pfam" id="PF00501"/>
    </source>
</evidence>
<sequence length="576" mass="61642">MTTASCASSKSVWTWSIATRPCAASSYSCKGAALSATVYQTFLQAVQAWPDRPFLCVMPETAEIYDIAAGEISYQQAHESILALKAAYQQAGYGHGHRAGLLLENRPSFLLHWFALNALGVSVVPINAELRAAELEYLVGHSEIAVAIALPERHASLASAAAAAGRPLALMGPDDQPPTAPFAADPTLAAPGSDTECALLYTSGTTGRPKGCILPNQYFVHAGLWYAKAGGLAALQAGRERMLTPLPLVHMNAMAYSVMAMVVTGGCLIAIDRFHPSTWWDTVRDSQASVVHYLGVMPAILMKAPPSIDDQAHAVRFGFGAGIDRALHQAFEQRFGIPLLEAWAMTETGAGAVIIANKEPRHIGTSCFGKEEDDVQVRLVSDTGAEALPGDPGELLVRHAGPDPRYGFFAGYLKDEAATQEAWQGGWFHTGDIVRRNEQGHLQFIDRKKNVIRRSGENIAAVEVESVLGQHPAVKAVAVAAVPDAVRGDEVLACIVTQPMPTAAEAAALARDIVSWTLTRLAYYKAPGYIAFVDALPLTATNKIQRGALKTLAHGLPDTPLCIDTRSLKKRQEIPA</sequence>
<dbReference type="KEGG" id="pus:CKA81_14995"/>
<dbReference type="SUPFAM" id="SSF56801">
    <property type="entry name" value="Acetyl-CoA synthetase-like"/>
    <property type="match status" value="1"/>
</dbReference>
<dbReference type="PANTHER" id="PTHR43201">
    <property type="entry name" value="ACYL-COA SYNTHETASE"/>
    <property type="match status" value="1"/>
</dbReference>
<dbReference type="GO" id="GO:0006631">
    <property type="term" value="P:fatty acid metabolic process"/>
    <property type="evidence" value="ECO:0007669"/>
    <property type="project" value="TreeGrafter"/>
</dbReference>
<dbReference type="InterPro" id="IPR000873">
    <property type="entry name" value="AMP-dep_synth/lig_dom"/>
</dbReference>
<dbReference type="InterPro" id="IPR042099">
    <property type="entry name" value="ANL_N_sf"/>
</dbReference>
<evidence type="ECO:0000256" key="1">
    <source>
        <dbReference type="ARBA" id="ARBA00006432"/>
    </source>
</evidence>
<dbReference type="Pfam" id="PF13193">
    <property type="entry name" value="AMP-binding_C"/>
    <property type="match status" value="1"/>
</dbReference>
<dbReference type="PROSITE" id="PS00455">
    <property type="entry name" value="AMP_BINDING"/>
    <property type="match status" value="1"/>
</dbReference>
<dbReference type="InterPro" id="IPR045851">
    <property type="entry name" value="AMP-bd_C_sf"/>
</dbReference>
<dbReference type="EMBL" id="CP022987">
    <property type="protein sequence ID" value="QAA95019.1"/>
    <property type="molecule type" value="Genomic_DNA"/>
</dbReference>
<name>A0A410GFH1_9BURK</name>
<evidence type="ECO:0000313" key="6">
    <source>
        <dbReference type="Proteomes" id="UP000283474"/>
    </source>
</evidence>
<dbReference type="Gene3D" id="3.40.50.12780">
    <property type="entry name" value="N-terminal domain of ligase-like"/>
    <property type="match status" value="1"/>
</dbReference>
<comment type="similarity">
    <text evidence="1">Belongs to the ATP-dependent AMP-binding enzyme family.</text>
</comment>
<protein>
    <submittedName>
        <fullName evidence="5">ATP-dependent acyl-CoA ligase</fullName>
    </submittedName>
</protein>
<dbReference type="InterPro" id="IPR020845">
    <property type="entry name" value="AMP-binding_CS"/>
</dbReference>
<dbReference type="PANTHER" id="PTHR43201:SF5">
    <property type="entry name" value="MEDIUM-CHAIN ACYL-COA LIGASE ACSF2, MITOCHONDRIAL"/>
    <property type="match status" value="1"/>
</dbReference>
<dbReference type="InterPro" id="IPR025110">
    <property type="entry name" value="AMP-bd_C"/>
</dbReference>
<organism evidence="5 6">
    <name type="scientific">Pollutimonas thiosulfatoxidans</name>
    <dbReference type="NCBI Taxonomy" id="2028345"/>
    <lineage>
        <taxon>Bacteria</taxon>
        <taxon>Pseudomonadati</taxon>
        <taxon>Pseudomonadota</taxon>
        <taxon>Betaproteobacteria</taxon>
        <taxon>Burkholderiales</taxon>
        <taxon>Alcaligenaceae</taxon>
        <taxon>Pollutimonas</taxon>
    </lineage>
</organism>
<gene>
    <name evidence="5" type="ORF">CKA81_14995</name>
</gene>
<feature type="domain" description="AMP-dependent synthetase/ligase" evidence="3">
    <location>
        <begin position="45"/>
        <end position="401"/>
    </location>
</feature>
<dbReference type="Gene3D" id="3.30.300.30">
    <property type="match status" value="1"/>
</dbReference>